<dbReference type="Proteomes" id="UP000241808">
    <property type="component" value="Unassembled WGS sequence"/>
</dbReference>
<gene>
    <name evidence="1" type="ORF">C8P69_102300</name>
</gene>
<dbReference type="RefSeq" id="WP_108174848.1">
    <property type="nucleotide sequence ID" value="NZ_PZZL01000002.1"/>
</dbReference>
<keyword evidence="2" id="KW-1185">Reference proteome</keyword>
<name>A0A2T4ZG72_9HYPH</name>
<dbReference type="EMBL" id="PZZL01000002">
    <property type="protein sequence ID" value="PTM60915.1"/>
    <property type="molecule type" value="Genomic_DNA"/>
</dbReference>
<accession>A0A2T4ZG72</accession>
<protein>
    <submittedName>
        <fullName evidence="1">Uncharacterized protein</fullName>
    </submittedName>
</protein>
<reference evidence="1 2" key="1">
    <citation type="submission" date="2018-04" db="EMBL/GenBank/DDBJ databases">
        <title>Genomic Encyclopedia of Archaeal and Bacterial Type Strains, Phase II (KMG-II): from individual species to whole genera.</title>
        <authorList>
            <person name="Goeker M."/>
        </authorList>
    </citation>
    <scope>NUCLEOTIDE SEQUENCE [LARGE SCALE GENOMIC DNA]</scope>
    <source>
        <strain evidence="1 2">DSM 25521</strain>
    </source>
</reference>
<dbReference type="Gene3D" id="1.10.10.1320">
    <property type="entry name" value="Anti-sigma factor, zinc-finger domain"/>
    <property type="match status" value="1"/>
</dbReference>
<dbReference type="InterPro" id="IPR041916">
    <property type="entry name" value="Anti_sigma_zinc_sf"/>
</dbReference>
<proteinExistence type="predicted"/>
<evidence type="ECO:0000313" key="2">
    <source>
        <dbReference type="Proteomes" id="UP000241808"/>
    </source>
</evidence>
<evidence type="ECO:0000313" key="1">
    <source>
        <dbReference type="EMBL" id="PTM60915.1"/>
    </source>
</evidence>
<dbReference type="AlphaFoldDB" id="A0A2T4ZG72"/>
<organism evidence="1 2">
    <name type="scientific">Phreatobacter oligotrophus</name>
    <dbReference type="NCBI Taxonomy" id="1122261"/>
    <lineage>
        <taxon>Bacteria</taxon>
        <taxon>Pseudomonadati</taxon>
        <taxon>Pseudomonadota</taxon>
        <taxon>Alphaproteobacteria</taxon>
        <taxon>Hyphomicrobiales</taxon>
        <taxon>Phreatobacteraceae</taxon>
        <taxon>Phreatobacter</taxon>
    </lineage>
</organism>
<sequence>MTTRSPNDNAERRAVSELLPWYAAGTLDASDTARVEAALAADPTLRDELEIVREDQDASFALAEAAPRPSPRVLDELMRRVEAEPAKLSHVAARAKAGFADWLGEKLALLSPRTLAYAAGAAALALVIQAGLIGSSFMGGPAQYQTASHTTSTAPRGDGTHLLVGFAGTATAADMQRLLEQVKGSIVEGPRPGGFYRVRIGEAGMAQAEIDRIVGELRRQSSLVRFVGPAT</sequence>
<dbReference type="OrthoDB" id="7877390at2"/>
<comment type="caution">
    <text evidence="1">The sequence shown here is derived from an EMBL/GenBank/DDBJ whole genome shotgun (WGS) entry which is preliminary data.</text>
</comment>